<keyword evidence="2 8" id="KW-0028">Amino-acid biosynthesis</keyword>
<dbReference type="InterPro" id="IPR019797">
    <property type="entry name" value="Glutamate_5-kinase_CS"/>
</dbReference>
<comment type="catalytic activity">
    <reaction evidence="8">
        <text>L-glutamate + ATP = L-glutamyl 5-phosphate + ADP</text>
        <dbReference type="Rhea" id="RHEA:14877"/>
        <dbReference type="ChEBI" id="CHEBI:29985"/>
        <dbReference type="ChEBI" id="CHEBI:30616"/>
        <dbReference type="ChEBI" id="CHEBI:58274"/>
        <dbReference type="ChEBI" id="CHEBI:456216"/>
        <dbReference type="EC" id="2.7.2.11"/>
    </reaction>
</comment>
<dbReference type="Gene3D" id="2.30.130.10">
    <property type="entry name" value="PUA domain"/>
    <property type="match status" value="1"/>
</dbReference>
<dbReference type="SUPFAM" id="SSF88697">
    <property type="entry name" value="PUA domain-like"/>
    <property type="match status" value="1"/>
</dbReference>
<dbReference type="InterPro" id="IPR011529">
    <property type="entry name" value="Glu_5kinase"/>
</dbReference>
<dbReference type="PIRSF" id="PIRSF000729">
    <property type="entry name" value="GK"/>
    <property type="match status" value="1"/>
</dbReference>
<evidence type="ECO:0000256" key="4">
    <source>
        <dbReference type="ARBA" id="ARBA00022679"/>
    </source>
</evidence>
<dbReference type="CDD" id="cd04242">
    <property type="entry name" value="AAK_G5K_ProB"/>
    <property type="match status" value="1"/>
</dbReference>
<dbReference type="NCBIfam" id="TIGR01027">
    <property type="entry name" value="proB"/>
    <property type="match status" value="1"/>
</dbReference>
<dbReference type="SUPFAM" id="SSF53633">
    <property type="entry name" value="Carbamate kinase-like"/>
    <property type="match status" value="1"/>
</dbReference>
<dbReference type="InterPro" id="IPR036974">
    <property type="entry name" value="PUA_sf"/>
</dbReference>
<dbReference type="InterPro" id="IPR002478">
    <property type="entry name" value="PUA"/>
</dbReference>
<dbReference type="EC" id="2.7.2.11" evidence="8"/>
<comment type="function">
    <text evidence="8">Catalyzes the transfer of a phosphate group to glutamate to form L-glutamate 5-phosphate.</text>
</comment>
<dbReference type="GO" id="GO:0005524">
    <property type="term" value="F:ATP binding"/>
    <property type="evidence" value="ECO:0007669"/>
    <property type="project" value="UniProtKB-KW"/>
</dbReference>
<feature type="domain" description="PUA" evidence="9">
    <location>
        <begin position="285"/>
        <end position="368"/>
    </location>
</feature>
<dbReference type="GO" id="GO:0003723">
    <property type="term" value="F:RNA binding"/>
    <property type="evidence" value="ECO:0007669"/>
    <property type="project" value="InterPro"/>
</dbReference>
<evidence type="ECO:0000313" key="11">
    <source>
        <dbReference type="Proteomes" id="UP000029067"/>
    </source>
</evidence>
<keyword evidence="11" id="KW-1185">Reference proteome</keyword>
<dbReference type="PRINTS" id="PR00474">
    <property type="entry name" value="GLU5KINASE"/>
</dbReference>
<name>A0A087AWN3_9BIFI</name>
<evidence type="ECO:0000256" key="8">
    <source>
        <dbReference type="HAMAP-Rule" id="MF_00456"/>
    </source>
</evidence>
<evidence type="ECO:0000259" key="9">
    <source>
        <dbReference type="SMART" id="SM00359"/>
    </source>
</evidence>
<comment type="caution">
    <text evidence="10">The sequence shown here is derived from an EMBL/GenBank/DDBJ whole genome shotgun (WGS) entry which is preliminary data.</text>
</comment>
<evidence type="ECO:0000313" key="10">
    <source>
        <dbReference type="EMBL" id="KFI63183.1"/>
    </source>
</evidence>
<keyword evidence="3 8" id="KW-0641">Proline biosynthesis</keyword>
<dbReference type="GO" id="GO:0004349">
    <property type="term" value="F:glutamate 5-kinase activity"/>
    <property type="evidence" value="ECO:0007669"/>
    <property type="project" value="UniProtKB-UniRule"/>
</dbReference>
<dbReference type="PROSITE" id="PS50890">
    <property type="entry name" value="PUA"/>
    <property type="match status" value="1"/>
</dbReference>
<comment type="pathway">
    <text evidence="8">Amino-acid biosynthesis; L-proline biosynthesis; L-glutamate 5-semialdehyde from L-glutamate: step 1/2.</text>
</comment>
<dbReference type="InterPro" id="IPR001057">
    <property type="entry name" value="Glu/AcGlu_kinase"/>
</dbReference>
<keyword evidence="6 8" id="KW-0418">Kinase</keyword>
<feature type="binding site" evidence="8">
    <location>
        <begin position="180"/>
        <end position="181"/>
    </location>
    <ligand>
        <name>ATP</name>
        <dbReference type="ChEBI" id="CHEBI:30616"/>
    </ligand>
</feature>
<keyword evidence="7 8" id="KW-0067">ATP-binding</keyword>
<comment type="similarity">
    <text evidence="8">Belongs to the glutamate 5-kinase family.</text>
</comment>
<dbReference type="CDD" id="cd21157">
    <property type="entry name" value="PUA_G5K"/>
    <property type="match status" value="1"/>
</dbReference>
<dbReference type="InterPro" id="IPR036393">
    <property type="entry name" value="AceGlu_kinase-like_sf"/>
</dbReference>
<accession>A0A087AWN3</accession>
<reference evidence="10 11" key="1">
    <citation type="submission" date="2014-03" db="EMBL/GenBank/DDBJ databases">
        <title>Genomics of Bifidobacteria.</title>
        <authorList>
            <person name="Ventura M."/>
            <person name="Milani C."/>
            <person name="Lugli G.A."/>
        </authorList>
    </citation>
    <scope>NUCLEOTIDE SEQUENCE [LARGE SCALE GENOMIC DNA]</scope>
    <source>
        <strain evidence="10 11">LMG 10738</strain>
    </source>
</reference>
<dbReference type="InterPro" id="IPR041739">
    <property type="entry name" value="G5K_ProB"/>
</dbReference>
<dbReference type="HAMAP" id="MF_00456">
    <property type="entry name" value="ProB"/>
    <property type="match status" value="1"/>
</dbReference>
<dbReference type="InterPro" id="IPR001048">
    <property type="entry name" value="Asp/Glu/Uridylate_kinase"/>
</dbReference>
<evidence type="ECO:0000256" key="3">
    <source>
        <dbReference type="ARBA" id="ARBA00022650"/>
    </source>
</evidence>
<dbReference type="Proteomes" id="UP000029067">
    <property type="component" value="Unassembled WGS sequence"/>
</dbReference>
<evidence type="ECO:0000256" key="1">
    <source>
        <dbReference type="ARBA" id="ARBA00022490"/>
    </source>
</evidence>
<dbReference type="Pfam" id="PF01472">
    <property type="entry name" value="PUA"/>
    <property type="match status" value="1"/>
</dbReference>
<dbReference type="OrthoDB" id="9804434at2"/>
<evidence type="ECO:0000256" key="2">
    <source>
        <dbReference type="ARBA" id="ARBA00022605"/>
    </source>
</evidence>
<dbReference type="InterPro" id="IPR015947">
    <property type="entry name" value="PUA-like_sf"/>
</dbReference>
<comment type="subcellular location">
    <subcellularLocation>
        <location evidence="8">Cytoplasm</location>
    </subcellularLocation>
</comment>
<keyword evidence="4 8" id="KW-0808">Transferase</keyword>
<dbReference type="STRING" id="1688.BCUN_1109"/>
<feature type="binding site" evidence="8">
    <location>
        <position position="21"/>
    </location>
    <ligand>
        <name>ATP</name>
        <dbReference type="ChEBI" id="CHEBI:30616"/>
    </ligand>
</feature>
<dbReference type="PROSITE" id="PS00902">
    <property type="entry name" value="GLUTAMATE_5_KINASE"/>
    <property type="match status" value="1"/>
</dbReference>
<dbReference type="GO" id="GO:0005829">
    <property type="term" value="C:cytosol"/>
    <property type="evidence" value="ECO:0007669"/>
    <property type="project" value="TreeGrafter"/>
</dbReference>
<dbReference type="FunFam" id="3.40.1160.10:FF:000018">
    <property type="entry name" value="Glutamate 5-kinase"/>
    <property type="match status" value="1"/>
</dbReference>
<feature type="binding site" evidence="8">
    <location>
        <begin position="222"/>
        <end position="228"/>
    </location>
    <ligand>
        <name>ATP</name>
        <dbReference type="ChEBI" id="CHEBI:30616"/>
    </ligand>
</feature>
<dbReference type="Gene3D" id="3.40.1160.10">
    <property type="entry name" value="Acetylglutamate kinase-like"/>
    <property type="match status" value="1"/>
</dbReference>
<feature type="binding site" evidence="8">
    <location>
        <position position="61"/>
    </location>
    <ligand>
        <name>substrate</name>
    </ligand>
</feature>
<dbReference type="EMBL" id="JGYV01000009">
    <property type="protein sequence ID" value="KFI63183.1"/>
    <property type="molecule type" value="Genomic_DNA"/>
</dbReference>
<dbReference type="GO" id="GO:0055129">
    <property type="term" value="P:L-proline biosynthetic process"/>
    <property type="evidence" value="ECO:0007669"/>
    <property type="project" value="UniProtKB-UniRule"/>
</dbReference>
<proteinExistence type="inferred from homology"/>
<dbReference type="RefSeq" id="WP_033517172.1">
    <property type="nucleotide sequence ID" value="NZ_JGYV01000009.1"/>
</dbReference>
<evidence type="ECO:0000256" key="5">
    <source>
        <dbReference type="ARBA" id="ARBA00022741"/>
    </source>
</evidence>
<dbReference type="PANTHER" id="PTHR43654">
    <property type="entry name" value="GLUTAMATE 5-KINASE"/>
    <property type="match status" value="1"/>
</dbReference>
<sequence length="376" mass="39233">MQHNEEETRRAVAAARTVVVKVGSSSLTQPSGHLDVDKLEALAGALAQVHMLGGHVVLVSSGAIAAGFGPLGFESRPTDVATQQAAASVGQGLLMAQYELAFARYGIRVGQLLITAEDTMQPRQYRNARRTIGRLLELGVLPIVNENDALASNEIRFGDNDRLSALIANMVRADALVLLTDVDALYTAPPSKPGSQRIGFVPDVAAMIDGIQVGGSDSGVGTGGMVTKLEAARMASVSGIPAVMTCAPNAGPALMGDAVGTAFAPVRQRGSARRLWIKFASHPQGVLVVDAGAAAAVRGGRASLLAAGVVEVRGDFAAGDAVWIDDEDGNHLARGLVGFDSEEIPDMLGRTTAQLRRILGEEYAHPVVHRDNLVLV</sequence>
<evidence type="ECO:0000256" key="7">
    <source>
        <dbReference type="ARBA" id="ARBA00022840"/>
    </source>
</evidence>
<dbReference type="Pfam" id="PF00696">
    <property type="entry name" value="AA_kinase"/>
    <property type="match status" value="1"/>
</dbReference>
<protein>
    <recommendedName>
        <fullName evidence="8">Glutamate 5-kinase</fullName>
        <ecNumber evidence="8">2.7.2.11</ecNumber>
    </recommendedName>
    <alternativeName>
        <fullName evidence="8">Gamma-glutamyl kinase</fullName>
        <shortName evidence="8">GK</shortName>
    </alternativeName>
</protein>
<evidence type="ECO:0000256" key="6">
    <source>
        <dbReference type="ARBA" id="ARBA00022777"/>
    </source>
</evidence>
<organism evidence="10 11">
    <name type="scientific">Bifidobacterium cuniculi</name>
    <dbReference type="NCBI Taxonomy" id="1688"/>
    <lineage>
        <taxon>Bacteria</taxon>
        <taxon>Bacillati</taxon>
        <taxon>Actinomycetota</taxon>
        <taxon>Actinomycetes</taxon>
        <taxon>Bifidobacteriales</taxon>
        <taxon>Bifidobacteriaceae</taxon>
        <taxon>Bifidobacterium</taxon>
    </lineage>
</organism>
<feature type="binding site" evidence="8">
    <location>
        <position position="148"/>
    </location>
    <ligand>
        <name>substrate</name>
    </ligand>
</feature>
<keyword evidence="5 8" id="KW-0547">Nucleotide-binding</keyword>
<dbReference type="eggNOG" id="COG0263">
    <property type="taxonomic scope" value="Bacteria"/>
</dbReference>
<feature type="binding site" evidence="8">
    <location>
        <position position="160"/>
    </location>
    <ligand>
        <name>substrate</name>
    </ligand>
</feature>
<dbReference type="UniPathway" id="UPA00098">
    <property type="reaction ID" value="UER00359"/>
</dbReference>
<dbReference type="PANTHER" id="PTHR43654:SF1">
    <property type="entry name" value="ISOPENTENYL PHOSPHATE KINASE"/>
    <property type="match status" value="1"/>
</dbReference>
<gene>
    <name evidence="8" type="primary">proB</name>
    <name evidence="10" type="ORF">BCUN_1109</name>
</gene>
<dbReference type="AlphaFoldDB" id="A0A087AWN3"/>
<keyword evidence="1 8" id="KW-0963">Cytoplasm</keyword>
<dbReference type="SMART" id="SM00359">
    <property type="entry name" value="PUA"/>
    <property type="match status" value="1"/>
</dbReference>
<dbReference type="InterPro" id="IPR005715">
    <property type="entry name" value="Glu_5kinase/COase_Synthase"/>
</dbReference>